<name>A0A9Q3FUW5_9BASI</name>
<feature type="region of interest" description="Disordered" evidence="1">
    <location>
        <begin position="1"/>
        <end position="60"/>
    </location>
</feature>
<sequence>MSRTTFRGSGEDGEEEEENSVEEEGSDDTAAAPAPSGASEGTRGPTLAQSDQPVPHQIEPSLLAIMQQMTHIMANLLKIPDHKPSRLHL</sequence>
<feature type="compositionally biased region" description="Low complexity" evidence="1">
    <location>
        <begin position="28"/>
        <end position="42"/>
    </location>
</feature>
<feature type="compositionally biased region" description="Acidic residues" evidence="1">
    <location>
        <begin position="11"/>
        <end position="27"/>
    </location>
</feature>
<dbReference type="AlphaFoldDB" id="A0A9Q3FUW5"/>
<accession>A0A9Q3FUW5</accession>
<proteinExistence type="predicted"/>
<evidence type="ECO:0000256" key="1">
    <source>
        <dbReference type="SAM" id="MobiDB-lite"/>
    </source>
</evidence>
<gene>
    <name evidence="2" type="ORF">O181_084055</name>
</gene>
<dbReference type="Proteomes" id="UP000765509">
    <property type="component" value="Unassembled WGS sequence"/>
</dbReference>
<keyword evidence="3" id="KW-1185">Reference proteome</keyword>
<comment type="caution">
    <text evidence="2">The sequence shown here is derived from an EMBL/GenBank/DDBJ whole genome shotgun (WGS) entry which is preliminary data.</text>
</comment>
<organism evidence="2 3">
    <name type="scientific">Austropuccinia psidii MF-1</name>
    <dbReference type="NCBI Taxonomy" id="1389203"/>
    <lineage>
        <taxon>Eukaryota</taxon>
        <taxon>Fungi</taxon>
        <taxon>Dikarya</taxon>
        <taxon>Basidiomycota</taxon>
        <taxon>Pucciniomycotina</taxon>
        <taxon>Pucciniomycetes</taxon>
        <taxon>Pucciniales</taxon>
        <taxon>Sphaerophragmiaceae</taxon>
        <taxon>Austropuccinia</taxon>
    </lineage>
</organism>
<reference evidence="2" key="1">
    <citation type="submission" date="2021-03" db="EMBL/GenBank/DDBJ databases">
        <title>Draft genome sequence of rust myrtle Austropuccinia psidii MF-1, a brazilian biotype.</title>
        <authorList>
            <person name="Quecine M.C."/>
            <person name="Pachon D.M.R."/>
            <person name="Bonatelli M.L."/>
            <person name="Correr F.H."/>
            <person name="Franceschini L.M."/>
            <person name="Leite T.F."/>
            <person name="Margarido G.R.A."/>
            <person name="Almeida C.A."/>
            <person name="Ferrarezi J.A."/>
            <person name="Labate C.A."/>
        </authorList>
    </citation>
    <scope>NUCLEOTIDE SEQUENCE</scope>
    <source>
        <strain evidence="2">MF-1</strain>
    </source>
</reference>
<evidence type="ECO:0000313" key="3">
    <source>
        <dbReference type="Proteomes" id="UP000765509"/>
    </source>
</evidence>
<evidence type="ECO:0000313" key="2">
    <source>
        <dbReference type="EMBL" id="MBW0544340.1"/>
    </source>
</evidence>
<protein>
    <submittedName>
        <fullName evidence="2">Uncharacterized protein</fullName>
    </submittedName>
</protein>
<dbReference type="EMBL" id="AVOT02049165">
    <property type="protein sequence ID" value="MBW0544340.1"/>
    <property type="molecule type" value="Genomic_DNA"/>
</dbReference>